<evidence type="ECO:0000256" key="2">
    <source>
        <dbReference type="ARBA" id="ARBA00022801"/>
    </source>
</evidence>
<dbReference type="InterPro" id="IPR004197">
    <property type="entry name" value="Cellulase_Ig-like"/>
</dbReference>
<dbReference type="CDD" id="cd02850">
    <property type="entry name" value="E_set_Cellulase_N"/>
    <property type="match status" value="1"/>
</dbReference>
<dbReference type="RefSeq" id="WP_208613474.1">
    <property type="nucleotide sequence ID" value="NZ_FNSO01000004.1"/>
</dbReference>
<dbReference type="Pfam" id="PF02927">
    <property type="entry name" value="CelD_N"/>
    <property type="match status" value="1"/>
</dbReference>
<feature type="active site" evidence="6">
    <location>
        <position position="722"/>
    </location>
</feature>
<dbReference type="PROSITE" id="PS50853">
    <property type="entry name" value="FN3"/>
    <property type="match status" value="1"/>
</dbReference>
<dbReference type="EC" id="3.2.1.4" evidence="7"/>
<dbReference type="InterPro" id="IPR001919">
    <property type="entry name" value="CBD2"/>
</dbReference>
<dbReference type="InterPro" id="IPR013783">
    <property type="entry name" value="Ig-like_fold"/>
</dbReference>
<comment type="catalytic activity">
    <reaction evidence="7">
        <text>Endohydrolysis of (1-&gt;4)-beta-D-glucosidic linkages in cellulose, lichenin and cereal beta-D-glucans.</text>
        <dbReference type="EC" id="3.2.1.4"/>
    </reaction>
</comment>
<keyword evidence="2 6" id="KW-0378">Hydrolase</keyword>
<dbReference type="SUPFAM" id="SSF49785">
    <property type="entry name" value="Galactose-binding domain-like"/>
    <property type="match status" value="1"/>
</dbReference>
<keyword evidence="3 6" id="KW-0119">Carbohydrate metabolism</keyword>
<keyword evidence="5 6" id="KW-0624">Polysaccharide degradation</keyword>
<evidence type="ECO:0000259" key="8">
    <source>
        <dbReference type="PROSITE" id="PS50853"/>
    </source>
</evidence>
<dbReference type="Pfam" id="PF00041">
    <property type="entry name" value="fn3"/>
    <property type="match status" value="1"/>
</dbReference>
<dbReference type="SUPFAM" id="SSF48208">
    <property type="entry name" value="Six-hairpin glycosidases"/>
    <property type="match status" value="1"/>
</dbReference>
<dbReference type="Pfam" id="PF00553">
    <property type="entry name" value="CBM_2"/>
    <property type="match status" value="1"/>
</dbReference>
<dbReference type="EMBL" id="FNSO01000004">
    <property type="protein sequence ID" value="SED42511.1"/>
    <property type="molecule type" value="Genomic_DNA"/>
</dbReference>
<dbReference type="InterPro" id="IPR008979">
    <property type="entry name" value="Galactose-bd-like_sf"/>
</dbReference>
<dbReference type="GO" id="GO:0008810">
    <property type="term" value="F:cellulase activity"/>
    <property type="evidence" value="ECO:0007669"/>
    <property type="project" value="UniProtKB-EC"/>
</dbReference>
<dbReference type="CDD" id="cd00063">
    <property type="entry name" value="FN3"/>
    <property type="match status" value="1"/>
</dbReference>
<evidence type="ECO:0000313" key="10">
    <source>
        <dbReference type="EMBL" id="SED42511.1"/>
    </source>
</evidence>
<dbReference type="PROSITE" id="PS00698">
    <property type="entry name" value="GH9_3"/>
    <property type="match status" value="1"/>
</dbReference>
<dbReference type="InterPro" id="IPR012291">
    <property type="entry name" value="CBM2_carb-bd_dom_sf"/>
</dbReference>
<dbReference type="SUPFAM" id="SSF49384">
    <property type="entry name" value="Carbohydrate-binding domain"/>
    <property type="match status" value="1"/>
</dbReference>
<dbReference type="GO" id="GO:0030245">
    <property type="term" value="P:cellulose catabolic process"/>
    <property type="evidence" value="ECO:0007669"/>
    <property type="project" value="UniProtKB-KW"/>
</dbReference>
<dbReference type="InterPro" id="IPR003305">
    <property type="entry name" value="CenC_carb-bd"/>
</dbReference>
<dbReference type="Gene3D" id="2.60.120.260">
    <property type="entry name" value="Galactose-binding domain-like"/>
    <property type="match status" value="1"/>
</dbReference>
<feature type="active site" evidence="6">
    <location>
        <position position="731"/>
    </location>
</feature>
<protein>
    <recommendedName>
        <fullName evidence="7">Endoglucanase</fullName>
        <ecNumber evidence="7">3.2.1.4</ecNumber>
    </recommendedName>
</protein>
<dbReference type="PROSITE" id="PS00561">
    <property type="entry name" value="CBM2_A"/>
    <property type="match status" value="1"/>
</dbReference>
<dbReference type="AlphaFoldDB" id="A0A1H5AL06"/>
<dbReference type="GO" id="GO:0030247">
    <property type="term" value="F:polysaccharide binding"/>
    <property type="evidence" value="ECO:0007669"/>
    <property type="project" value="UniProtKB-UniRule"/>
</dbReference>
<dbReference type="PANTHER" id="PTHR22298">
    <property type="entry name" value="ENDO-1,4-BETA-GLUCANASE"/>
    <property type="match status" value="1"/>
</dbReference>
<evidence type="ECO:0000256" key="5">
    <source>
        <dbReference type="ARBA" id="ARBA00023326"/>
    </source>
</evidence>
<feature type="signal peptide" evidence="7">
    <location>
        <begin position="1"/>
        <end position="29"/>
    </location>
</feature>
<dbReference type="InterPro" id="IPR014756">
    <property type="entry name" value="Ig_E-set"/>
</dbReference>
<reference evidence="11" key="1">
    <citation type="submission" date="2016-10" db="EMBL/GenBank/DDBJ databases">
        <authorList>
            <person name="Varghese N."/>
            <person name="Submissions S."/>
        </authorList>
    </citation>
    <scope>NUCLEOTIDE SEQUENCE [LARGE SCALE GENOMIC DNA]</scope>
    <source>
        <strain evidence="11">DSM 44544</strain>
    </source>
</reference>
<gene>
    <name evidence="10" type="ORF">SAMN04489727_7819</name>
</gene>
<dbReference type="PROSITE" id="PS51173">
    <property type="entry name" value="CBM2"/>
    <property type="match status" value="1"/>
</dbReference>
<proteinExistence type="inferred from homology"/>
<evidence type="ECO:0000313" key="11">
    <source>
        <dbReference type="Proteomes" id="UP000199622"/>
    </source>
</evidence>
<dbReference type="InterPro" id="IPR001701">
    <property type="entry name" value="Glyco_hydro_9"/>
</dbReference>
<evidence type="ECO:0000256" key="7">
    <source>
        <dbReference type="RuleBase" id="RU361166"/>
    </source>
</evidence>
<dbReference type="Gene3D" id="2.60.40.10">
    <property type="entry name" value="Immunoglobulins"/>
    <property type="match status" value="2"/>
</dbReference>
<evidence type="ECO:0000256" key="6">
    <source>
        <dbReference type="PROSITE-ProRule" id="PRU10060"/>
    </source>
</evidence>
<keyword evidence="7" id="KW-0732">Signal</keyword>
<feature type="domain" description="Fibronectin type-III" evidence="8">
    <location>
        <begin position="762"/>
        <end position="852"/>
    </location>
</feature>
<dbReference type="Gene3D" id="2.60.40.290">
    <property type="match status" value="1"/>
</dbReference>
<dbReference type="InterPro" id="IPR012341">
    <property type="entry name" value="6hp_glycosidase-like_sf"/>
</dbReference>
<keyword evidence="4 6" id="KW-0326">Glycosidase</keyword>
<feature type="chain" id="PRO_5011332105" description="Endoglucanase" evidence="7">
    <location>
        <begin position="30"/>
        <end position="958"/>
    </location>
</feature>
<organism evidence="10 11">
    <name type="scientific">Amycolatopsis tolypomycina</name>
    <dbReference type="NCBI Taxonomy" id="208445"/>
    <lineage>
        <taxon>Bacteria</taxon>
        <taxon>Bacillati</taxon>
        <taxon>Actinomycetota</taxon>
        <taxon>Actinomycetes</taxon>
        <taxon>Pseudonocardiales</taxon>
        <taxon>Pseudonocardiaceae</taxon>
        <taxon>Amycolatopsis</taxon>
    </lineage>
</organism>
<evidence type="ECO:0000256" key="1">
    <source>
        <dbReference type="ARBA" id="ARBA00007072"/>
    </source>
</evidence>
<dbReference type="Gene3D" id="1.50.10.10">
    <property type="match status" value="1"/>
</dbReference>
<dbReference type="InterPro" id="IPR008965">
    <property type="entry name" value="CBM2/CBM3_carb-bd_dom_sf"/>
</dbReference>
<dbReference type="InterPro" id="IPR003961">
    <property type="entry name" value="FN3_dom"/>
</dbReference>
<dbReference type="SUPFAM" id="SSF81296">
    <property type="entry name" value="E set domains"/>
    <property type="match status" value="1"/>
</dbReference>
<dbReference type="SUPFAM" id="SSF49265">
    <property type="entry name" value="Fibronectin type III"/>
    <property type="match status" value="1"/>
</dbReference>
<dbReference type="Pfam" id="PF02018">
    <property type="entry name" value="CBM_4_9"/>
    <property type="match status" value="1"/>
</dbReference>
<comment type="similarity">
    <text evidence="1 6 7">Belongs to the glycosyl hydrolase 9 (cellulase E) family.</text>
</comment>
<evidence type="ECO:0000256" key="3">
    <source>
        <dbReference type="ARBA" id="ARBA00023277"/>
    </source>
</evidence>
<accession>A0A1H5AL06</accession>
<feature type="domain" description="CBM2" evidence="9">
    <location>
        <begin position="851"/>
        <end position="958"/>
    </location>
</feature>
<dbReference type="InterPro" id="IPR018366">
    <property type="entry name" value="CBM2_CS"/>
</dbReference>
<evidence type="ECO:0000256" key="4">
    <source>
        <dbReference type="ARBA" id="ARBA00023295"/>
    </source>
</evidence>
<dbReference type="Proteomes" id="UP000199622">
    <property type="component" value="Unassembled WGS sequence"/>
</dbReference>
<keyword evidence="7" id="KW-0136">Cellulose degradation</keyword>
<dbReference type="InterPro" id="IPR008928">
    <property type="entry name" value="6-hairpin_glycosidase_sf"/>
</dbReference>
<dbReference type="InterPro" id="IPR033126">
    <property type="entry name" value="Glyco_hydro_9_Asp/Glu_AS"/>
</dbReference>
<dbReference type="SMART" id="SM00637">
    <property type="entry name" value="CBD_II"/>
    <property type="match status" value="1"/>
</dbReference>
<name>A0A1H5AL06_9PSEU</name>
<dbReference type="STRING" id="208445.SAMN04489727_7819"/>
<dbReference type="Pfam" id="PF00759">
    <property type="entry name" value="Glyco_hydro_9"/>
    <property type="match status" value="1"/>
</dbReference>
<keyword evidence="11" id="KW-1185">Reference proteome</keyword>
<dbReference type="InterPro" id="IPR036116">
    <property type="entry name" value="FN3_sf"/>
</dbReference>
<sequence length="958" mass="99324">MRARQIRAGLVLLAVTALGLTTGSVPASAADYERLLNGTFASGTLDPWWAGAGTTGRVTGGEFCTDVTGGTANGYDALAGQNGVPFEAGQQYTLTFDAHATTTQQISAVAGEAVSPYRQISRTDLTVTPSTQHFTVTFTSTLDFPAAGNGQLAFWFGGQAADNTVCLDNISLIGGVIPPGGLPPTSGIRVNQESYTPGLPKHATVINSSASPVTWTLRNAAGTAVATGQTRPRGADAPSGESVHDIDFSAYDTAGTGYTLAVGSETSFPFDISADGLKKLRYDALAFFYHQRSGIAIDAQYVGASYARPAGHVNVAPNQGDNNVPCRSDLNCGYTLDVRGGWYDAGDHGKYVVNGGIATWQLLDEYERALKLGDASALGDGKLAIPERGNGVPDILDEARWEVDFLLSMQVPDGKPQAGMVHHKIHDAAWTALPTRPELDSQPRRLSPPSTAATLNMAAVAAQASRLWKTIDPAYSAKLLTAAEKAYAAAKANPNVLADPNDGTGGGTYADGAVTDEFYWAAAELFATTAKSAYRTDVTGSSLYRGVSFNTHGFDWGSTGALGDISLALVPTDLPAADVAAIKSAITTTADSHLAQMGGMGYPAPYRTADGTYEWGSNGLVANNGVVLALAYDFTKQDKYRNGAFAAMDYLLGRNPANYSYVAGHGDRAVQNVHHRFWAHQLDATLPTAPPGSLSGGPNSGLQDPTAARLLAGCPPQRCYVDDIQAYSVNEVAVNWNSALAWLANWTAEKSPSGVDTTAPAAAGKPAVSAVTATGATVTWAAASDAESGIKNYDVVSVTGTSRKVLATVTGTSATLTGLTPSTAYTLVVVARNGAGLTGPDSASTAFTTPPDTPAGGCSVTYTSYNWSGGFTAYLTLTNTGTTAWSNWALKFAFAGNQKVTQGWSATWSQSGAAVTATALPWNASVAPGKSVSIGFNGSYTGSNPPPSPFAVNGKTCG</sequence>
<dbReference type="SMART" id="SM00060">
    <property type="entry name" value="FN3"/>
    <property type="match status" value="1"/>
</dbReference>
<evidence type="ECO:0000259" key="9">
    <source>
        <dbReference type="PROSITE" id="PS51173"/>
    </source>
</evidence>